<organism evidence="4 5">
    <name type="scientific">Geoanaerobacter pelophilus</name>
    <dbReference type="NCBI Taxonomy" id="60036"/>
    <lineage>
        <taxon>Bacteria</taxon>
        <taxon>Pseudomonadati</taxon>
        <taxon>Thermodesulfobacteriota</taxon>
        <taxon>Desulfuromonadia</taxon>
        <taxon>Geobacterales</taxon>
        <taxon>Geobacteraceae</taxon>
        <taxon>Geoanaerobacter</taxon>
    </lineage>
</organism>
<dbReference type="NCBIfam" id="TIGR03507">
    <property type="entry name" value="decahem_SO1788"/>
    <property type="match status" value="1"/>
</dbReference>
<dbReference type="EMBL" id="JAHCVJ010000006">
    <property type="protein sequence ID" value="MBT0665472.1"/>
    <property type="molecule type" value="Genomic_DNA"/>
</dbReference>
<feature type="domain" description="Outer membrane cytochrome MtrC/MtrF-like" evidence="3">
    <location>
        <begin position="213"/>
        <end position="389"/>
    </location>
</feature>
<dbReference type="Proteomes" id="UP000811899">
    <property type="component" value="Unassembled WGS sequence"/>
</dbReference>
<comment type="caution">
    <text evidence="4">The sequence shown here is derived from an EMBL/GenBank/DDBJ whole genome shotgun (WGS) entry which is preliminary data.</text>
</comment>
<dbReference type="PROSITE" id="PS51257">
    <property type="entry name" value="PROKAR_LIPOPROTEIN"/>
    <property type="match status" value="1"/>
</dbReference>
<evidence type="ECO:0000259" key="3">
    <source>
        <dbReference type="Pfam" id="PF22113"/>
    </source>
</evidence>
<gene>
    <name evidence="4" type="ORF">KI809_14280</name>
</gene>
<keyword evidence="5" id="KW-1185">Reference proteome</keyword>
<dbReference type="SUPFAM" id="SSF48695">
    <property type="entry name" value="Multiheme cytochromes"/>
    <property type="match status" value="1"/>
</dbReference>
<dbReference type="InterPro" id="IPR020014">
    <property type="entry name" value="Decahaem_cyt-c_OmcA/MtrC"/>
</dbReference>
<feature type="chain" id="PRO_5043442272" evidence="1">
    <location>
        <begin position="24"/>
        <end position="812"/>
    </location>
</feature>
<accession>A0AAW4L7E3</accession>
<dbReference type="InterPro" id="IPR054336">
    <property type="entry name" value="OmcA-like_N"/>
</dbReference>
<proteinExistence type="predicted"/>
<dbReference type="InterPro" id="IPR036280">
    <property type="entry name" value="Multihaem_cyt_sf"/>
</dbReference>
<feature type="domain" description="OmcA-like N-terminal" evidence="2">
    <location>
        <begin position="134"/>
        <end position="207"/>
    </location>
</feature>
<protein>
    <submittedName>
        <fullName evidence="4">OmcA/MtrC family decaheme c-type cytochrome</fullName>
    </submittedName>
</protein>
<dbReference type="Gene3D" id="1.10.720.180">
    <property type="match status" value="2"/>
</dbReference>
<dbReference type="InterPro" id="IPR054337">
    <property type="entry name" value="Mtrc-MtrF-like_dom_II/IV"/>
</dbReference>
<dbReference type="CDD" id="cd08168">
    <property type="entry name" value="Cytochrom_C3"/>
    <property type="match status" value="1"/>
</dbReference>
<evidence type="ECO:0000313" key="4">
    <source>
        <dbReference type="EMBL" id="MBT0665472.1"/>
    </source>
</evidence>
<keyword evidence="1" id="KW-0732">Signal</keyword>
<name>A0AAW4L7E3_9BACT</name>
<evidence type="ECO:0000256" key="1">
    <source>
        <dbReference type="SAM" id="SignalP"/>
    </source>
</evidence>
<evidence type="ECO:0000259" key="2">
    <source>
        <dbReference type="Pfam" id="PF22112"/>
    </source>
</evidence>
<dbReference type="AlphaFoldDB" id="A0AAW4L7E3"/>
<dbReference type="Pfam" id="PF22112">
    <property type="entry name" value="OmcA-like_N"/>
    <property type="match status" value="1"/>
</dbReference>
<feature type="domain" description="Outer membrane cytochrome MtrC/MtrF-like" evidence="3">
    <location>
        <begin position="578"/>
        <end position="810"/>
    </location>
</feature>
<reference evidence="4 5" key="1">
    <citation type="submission" date="2021-05" db="EMBL/GenBank/DDBJ databases">
        <title>The draft genome of Geobacter pelophilus DSM 12255.</title>
        <authorList>
            <person name="Xu Z."/>
            <person name="Masuda Y."/>
            <person name="Itoh H."/>
            <person name="Senoo K."/>
        </authorList>
    </citation>
    <scope>NUCLEOTIDE SEQUENCE [LARGE SCALE GENOMIC DNA]</scope>
    <source>
        <strain evidence="4 5">DSM 12255</strain>
    </source>
</reference>
<feature type="signal peptide" evidence="1">
    <location>
        <begin position="1"/>
        <end position="23"/>
    </location>
</feature>
<sequence>MGMQMKRLSLMAAAIISAAFMLGGCSDGKDGRNGLNAGQGTVDASTVAPETLAALQLTGQVTSVSINSPPVVNFRITDSNGNPIKGLGVASPTSSTSLNYLRFTVAKLVPGATTHDRDQWVSYMVTSTSRPTTENVAANLVDNGDGSYTYTFAKNITDPTQTNNVTYEPTLTHRLVIQVSGSVPNASTPISLAKPTNIIYDWVPAGGAVSTKREITTTEACNECHDKIGVTTPHGGRIDTRYCVVCHNDQRRIGRTNLASVAGAFSAATYIADGEVLGDFVTMVHKIHMGNKLTKTGYDYAGVTFNDVGYPQDQKNCRKCHKLSAAAPQGDNWKTKPTRAACGACHDNVNFATGANALAGTGTHVAHSVQTTDANCAGCHKTEDIETAHLTDNATPNNPSVPAGAVNFTYDINTVSVNGSNQAVIKFRILSDGGTGAAPTPVVFTGTGSTATTPPANAVISGFSGSPAFLMAYSLSGTNQTIGSSNHYDFNNFGMAAAQPASIRIAELLAAGNTKGTISGPDSSGYYTATITAAASNFPAGAKLRTVGLQAYFTQVTPAVARHTKAVVKTVTGDTARRTVVDSDKCAKCHEWFEGHGGNRVYEIAICTLCHVPNLSTSGRGASVANLDATNNAALTAAGYNAADPSTWPEASNNLKDMIHGIHAGSMRAAAGNPYRFVRDRGTSGVFYYDWSEVVFPGQLNNCEMCHKPGTYGTVSANALASTNETLGAGTVAQNRASLPNATDKVTTPLAATCISCHGYGGAVTATAHMNSNGVAVNNNVLRSTLGTAFDQCTLCHTNDKVAAPSTVHKPQ</sequence>
<dbReference type="Pfam" id="PF22113">
    <property type="entry name" value="Mtrc-MtrF_II-IV_dom"/>
    <property type="match status" value="2"/>
</dbReference>
<evidence type="ECO:0000313" key="5">
    <source>
        <dbReference type="Proteomes" id="UP000811899"/>
    </source>
</evidence>